<keyword evidence="1" id="KW-0812">Transmembrane</keyword>
<dbReference type="EMBL" id="QJUP01000038">
    <property type="protein sequence ID" value="TBU88511.1"/>
    <property type="molecule type" value="Genomic_DNA"/>
</dbReference>
<dbReference type="RefSeq" id="WP_131185834.1">
    <property type="nucleotide sequence ID" value="NZ_QJUO01000037.1"/>
</dbReference>
<proteinExistence type="predicted"/>
<dbReference type="InterPro" id="IPR022606">
    <property type="entry name" value="DUF2914"/>
</dbReference>
<organism evidence="4 5">
    <name type="scientific">Stutzerimonas kirkiae</name>
    <dbReference type="NCBI Taxonomy" id="2211392"/>
    <lineage>
        <taxon>Bacteria</taxon>
        <taxon>Pseudomonadati</taxon>
        <taxon>Pseudomonadota</taxon>
        <taxon>Gammaproteobacteria</taxon>
        <taxon>Pseudomonadales</taxon>
        <taxon>Pseudomonadaceae</taxon>
        <taxon>Stutzerimonas</taxon>
    </lineage>
</organism>
<accession>A0A4Q9QYU2</accession>
<reference evidence="4 5" key="1">
    <citation type="submission" date="2018-06" db="EMBL/GenBank/DDBJ databases">
        <title>Three novel Pseudomonas species isolated from symptomatic oak.</title>
        <authorList>
            <person name="Bueno-Gonzalez V."/>
            <person name="Brady C."/>
        </authorList>
    </citation>
    <scope>NUCLEOTIDE SEQUENCE [LARGE SCALE GENOMIC DNA]</scope>
    <source>
        <strain evidence="4 5">P17C</strain>
    </source>
</reference>
<feature type="domain" description="DUF2914" evidence="2">
    <location>
        <begin position="273"/>
        <end position="338"/>
    </location>
</feature>
<protein>
    <submittedName>
        <fullName evidence="4">DUF2914 domain-containing protein</fullName>
    </submittedName>
</protein>
<dbReference type="PIRSF" id="PIRSF029727">
    <property type="entry name" value="UCP029727"/>
    <property type="match status" value="1"/>
</dbReference>
<keyword evidence="1" id="KW-0472">Membrane</keyword>
<gene>
    <name evidence="4" type="ORF">DNJ96_18225</name>
</gene>
<feature type="transmembrane region" description="Helical" evidence="1">
    <location>
        <begin position="172"/>
        <end position="192"/>
    </location>
</feature>
<dbReference type="Pfam" id="PF11141">
    <property type="entry name" value="DUF2914"/>
    <property type="match status" value="1"/>
</dbReference>
<feature type="domain" description="DUF5924" evidence="3">
    <location>
        <begin position="5"/>
        <end position="262"/>
    </location>
</feature>
<feature type="transmembrane region" description="Helical" evidence="1">
    <location>
        <begin position="145"/>
        <end position="166"/>
    </location>
</feature>
<keyword evidence="5" id="KW-1185">Reference proteome</keyword>
<feature type="transmembrane region" description="Helical" evidence="1">
    <location>
        <begin position="21"/>
        <end position="40"/>
    </location>
</feature>
<keyword evidence="1" id="KW-1133">Transmembrane helix</keyword>
<dbReference type="InterPro" id="IPR016937">
    <property type="entry name" value="UCP029727"/>
</dbReference>
<dbReference type="Pfam" id="PF19346">
    <property type="entry name" value="DUF5924"/>
    <property type="match status" value="1"/>
</dbReference>
<comment type="caution">
    <text evidence="4">The sequence shown here is derived from an EMBL/GenBank/DDBJ whole genome shotgun (WGS) entry which is preliminary data.</text>
</comment>
<feature type="transmembrane region" description="Helical" evidence="1">
    <location>
        <begin position="46"/>
        <end position="63"/>
    </location>
</feature>
<name>A0A4Q9QYU2_9GAMM</name>
<feature type="transmembrane region" description="Helical" evidence="1">
    <location>
        <begin position="83"/>
        <end position="109"/>
    </location>
</feature>
<evidence type="ECO:0000256" key="1">
    <source>
        <dbReference type="SAM" id="Phobius"/>
    </source>
</evidence>
<feature type="transmembrane region" description="Helical" evidence="1">
    <location>
        <begin position="199"/>
        <end position="220"/>
    </location>
</feature>
<dbReference type="AlphaFoldDB" id="A0A4Q9QYU2"/>
<dbReference type="InterPro" id="IPR045968">
    <property type="entry name" value="DUF5924"/>
</dbReference>
<evidence type="ECO:0000259" key="3">
    <source>
        <dbReference type="Pfam" id="PF19346"/>
    </source>
</evidence>
<evidence type="ECO:0000259" key="2">
    <source>
        <dbReference type="Pfam" id="PF11141"/>
    </source>
</evidence>
<sequence length="344" mass="39115">MTWKSQLARLIALIATVVRRYPGTVALLGFLSGLASFILVERQAGLARMIALVMLVSWLWLMLENSLRDALKRWLGWQLPQPLLRYATQMVHQESLFFVLPFFFVTTAWNSSQALFTGLLGAAALAALIDPLYYRWLAPRRWIYLAFHALTLFAVLLTALPLILHLSTTQSYQWALAIAVLFALPSFSGLFPHWGRKRLLAIIAIATLVGLTGWELRSWVPPATLWMTDMQVTDSLDTRQRRPGQSIQRLDSARLQRNGLYAYTAISAPRGLKERIYHEWSLDGRPIDRIALEIDGGIKTGYRAWSHKRNFPPKAVGQWRVRVLTDAGQVIGVLHFEVTEDKRP</sequence>
<dbReference type="Proteomes" id="UP000292639">
    <property type="component" value="Unassembled WGS sequence"/>
</dbReference>
<evidence type="ECO:0000313" key="4">
    <source>
        <dbReference type="EMBL" id="TBU88511.1"/>
    </source>
</evidence>
<feature type="transmembrane region" description="Helical" evidence="1">
    <location>
        <begin position="115"/>
        <end position="133"/>
    </location>
</feature>
<evidence type="ECO:0000313" key="5">
    <source>
        <dbReference type="Proteomes" id="UP000292639"/>
    </source>
</evidence>